<proteinExistence type="predicted"/>
<accession>A0AAP3SB64</accession>
<feature type="non-terminal residue" evidence="1">
    <location>
        <position position="1"/>
    </location>
</feature>
<evidence type="ECO:0000313" key="2">
    <source>
        <dbReference type="Proteomes" id="UP001217776"/>
    </source>
</evidence>
<reference evidence="1" key="1">
    <citation type="submission" date="2022-10" db="EMBL/GenBank/DDBJ databases">
        <title>Human gut microbiome strain richness.</title>
        <authorList>
            <person name="Chen-Liaw A."/>
        </authorList>
    </citation>
    <scope>NUCLEOTIDE SEQUENCE</scope>
    <source>
        <strain evidence="1">1001283st1_A3_1001283B150304_161114</strain>
    </source>
</reference>
<sequence length="62" mass="7289">GQTIQDIRNFIECTVLENSDYLLEKRKNFFKSYLLPPHNQSATENIIHAILGTGYYTEKKQR</sequence>
<dbReference type="AlphaFoldDB" id="A0AAP3SB64"/>
<name>A0AAP3SB64_BACT4</name>
<protein>
    <submittedName>
        <fullName evidence="1">Uncharacterized protein</fullName>
    </submittedName>
</protein>
<dbReference type="Proteomes" id="UP001217776">
    <property type="component" value="Unassembled WGS sequence"/>
</dbReference>
<evidence type="ECO:0000313" key="1">
    <source>
        <dbReference type="EMBL" id="MDC2235229.1"/>
    </source>
</evidence>
<organism evidence="1 2">
    <name type="scientific">Bacteroides thetaiotaomicron</name>
    <dbReference type="NCBI Taxonomy" id="818"/>
    <lineage>
        <taxon>Bacteria</taxon>
        <taxon>Pseudomonadati</taxon>
        <taxon>Bacteroidota</taxon>
        <taxon>Bacteroidia</taxon>
        <taxon>Bacteroidales</taxon>
        <taxon>Bacteroidaceae</taxon>
        <taxon>Bacteroides</taxon>
    </lineage>
</organism>
<gene>
    <name evidence="1" type="ORF">PO127_05625</name>
</gene>
<comment type="caution">
    <text evidence="1">The sequence shown here is derived from an EMBL/GenBank/DDBJ whole genome shotgun (WGS) entry which is preliminary data.</text>
</comment>
<dbReference type="EMBL" id="JAQNVG010000006">
    <property type="protein sequence ID" value="MDC2235229.1"/>
    <property type="molecule type" value="Genomic_DNA"/>
</dbReference>